<keyword evidence="2" id="KW-1185">Reference proteome</keyword>
<dbReference type="SUPFAM" id="SSF47336">
    <property type="entry name" value="ACP-like"/>
    <property type="match status" value="1"/>
</dbReference>
<reference evidence="1 2" key="1">
    <citation type="submission" date="2021-01" db="EMBL/GenBank/DDBJ databases">
        <title>Whole genome shotgun sequence of Catellatospora bangladeshensis NBRC 107357.</title>
        <authorList>
            <person name="Komaki H."/>
            <person name="Tamura T."/>
        </authorList>
    </citation>
    <scope>NUCLEOTIDE SEQUENCE [LARGE SCALE GENOMIC DNA]</scope>
    <source>
        <strain evidence="1 2">NBRC 107357</strain>
    </source>
</reference>
<evidence type="ECO:0000313" key="1">
    <source>
        <dbReference type="EMBL" id="GIF78696.1"/>
    </source>
</evidence>
<evidence type="ECO:0000313" key="2">
    <source>
        <dbReference type="Proteomes" id="UP000601223"/>
    </source>
</evidence>
<protein>
    <recommendedName>
        <fullName evidence="3">Acyl carrier protein</fullName>
    </recommendedName>
</protein>
<proteinExistence type="predicted"/>
<name>A0A8J3J7I8_9ACTN</name>
<comment type="caution">
    <text evidence="1">The sequence shown here is derived from an EMBL/GenBank/DDBJ whole genome shotgun (WGS) entry which is preliminary data.</text>
</comment>
<dbReference type="EMBL" id="BONF01000001">
    <property type="protein sequence ID" value="GIF78696.1"/>
    <property type="molecule type" value="Genomic_DNA"/>
</dbReference>
<dbReference type="InterPro" id="IPR036736">
    <property type="entry name" value="ACP-like_sf"/>
</dbReference>
<accession>A0A8J3J7I8</accession>
<dbReference type="AlphaFoldDB" id="A0A8J3J7I8"/>
<dbReference type="Proteomes" id="UP000601223">
    <property type="component" value="Unassembled WGS sequence"/>
</dbReference>
<gene>
    <name evidence="1" type="ORF">Cba03nite_00450</name>
</gene>
<sequence length="81" mass="8989">MTTRSAPGRDDVVSMLATYGERTPEQVRDRIDSLELAWLIHQVEQRYGVVLDLDDDLLMRMTSVDGAVVVLGEALAERAGD</sequence>
<organism evidence="1 2">
    <name type="scientific">Catellatospora bangladeshensis</name>
    <dbReference type="NCBI Taxonomy" id="310355"/>
    <lineage>
        <taxon>Bacteria</taxon>
        <taxon>Bacillati</taxon>
        <taxon>Actinomycetota</taxon>
        <taxon>Actinomycetes</taxon>
        <taxon>Micromonosporales</taxon>
        <taxon>Micromonosporaceae</taxon>
        <taxon>Catellatospora</taxon>
    </lineage>
</organism>
<evidence type="ECO:0008006" key="3">
    <source>
        <dbReference type="Google" id="ProtNLM"/>
    </source>
</evidence>